<evidence type="ECO:0000256" key="1">
    <source>
        <dbReference type="SAM" id="SignalP"/>
    </source>
</evidence>
<feature type="chain" id="PRO_5040297940" evidence="1">
    <location>
        <begin position="27"/>
        <end position="128"/>
    </location>
</feature>
<evidence type="ECO:0000313" key="3">
    <source>
        <dbReference type="Proteomes" id="UP000789831"/>
    </source>
</evidence>
<evidence type="ECO:0000313" key="2">
    <source>
        <dbReference type="EMBL" id="CAG8617678.1"/>
    </source>
</evidence>
<keyword evidence="1" id="KW-0732">Signal</keyword>
<feature type="signal peptide" evidence="1">
    <location>
        <begin position="1"/>
        <end position="26"/>
    </location>
</feature>
<proteinExistence type="predicted"/>
<dbReference type="InterPro" id="IPR029058">
    <property type="entry name" value="AB_hydrolase_fold"/>
</dbReference>
<comment type="caution">
    <text evidence="2">The sequence shown here is derived from an EMBL/GenBank/DDBJ whole genome shotgun (WGS) entry which is preliminary data.</text>
</comment>
<dbReference type="Gene3D" id="3.40.50.1820">
    <property type="entry name" value="alpha/beta hydrolase"/>
    <property type="match status" value="1"/>
</dbReference>
<dbReference type="OrthoDB" id="408373at2759"/>
<dbReference type="AlphaFoldDB" id="A0A9N9D095"/>
<feature type="non-terminal residue" evidence="2">
    <location>
        <position position="1"/>
    </location>
</feature>
<name>A0A9N9D095_9GLOM</name>
<dbReference type="EMBL" id="CAJVPL010002700">
    <property type="protein sequence ID" value="CAG8617678.1"/>
    <property type="molecule type" value="Genomic_DNA"/>
</dbReference>
<keyword evidence="3" id="KW-1185">Reference proteome</keyword>
<dbReference type="SUPFAM" id="SSF53474">
    <property type="entry name" value="alpha/beta-Hydrolases"/>
    <property type="match status" value="1"/>
</dbReference>
<dbReference type="Proteomes" id="UP000789831">
    <property type="component" value="Unassembled WGS sequence"/>
</dbReference>
<protein>
    <submittedName>
        <fullName evidence="2">10195_t:CDS:1</fullName>
    </submittedName>
</protein>
<gene>
    <name evidence="2" type="ORF">AGERDE_LOCUS9910</name>
</gene>
<accession>A0A9N9D095</accession>
<sequence length="128" mass="14832">KKEVVPVNYSNLLIFLLLGRFLLSWCLENDSEFDDEAAHRKINNQMAQHLQTRLKASLEEAYKEGEMQGSDDETVPYRLCRCLQQYILQARVVTIPNGTHGLTVTHPEILSTHLYEFLFKIKVLLLID</sequence>
<organism evidence="2 3">
    <name type="scientific">Ambispora gerdemannii</name>
    <dbReference type="NCBI Taxonomy" id="144530"/>
    <lineage>
        <taxon>Eukaryota</taxon>
        <taxon>Fungi</taxon>
        <taxon>Fungi incertae sedis</taxon>
        <taxon>Mucoromycota</taxon>
        <taxon>Glomeromycotina</taxon>
        <taxon>Glomeromycetes</taxon>
        <taxon>Archaeosporales</taxon>
        <taxon>Ambisporaceae</taxon>
        <taxon>Ambispora</taxon>
    </lineage>
</organism>
<reference evidence="2" key="1">
    <citation type="submission" date="2021-06" db="EMBL/GenBank/DDBJ databases">
        <authorList>
            <person name="Kallberg Y."/>
            <person name="Tangrot J."/>
            <person name="Rosling A."/>
        </authorList>
    </citation>
    <scope>NUCLEOTIDE SEQUENCE</scope>
    <source>
        <strain evidence="2">MT106</strain>
    </source>
</reference>